<dbReference type="EMBL" id="VDGV01000012">
    <property type="protein sequence ID" value="TNG93178.1"/>
    <property type="molecule type" value="Genomic_DNA"/>
</dbReference>
<evidence type="ECO:0000313" key="7">
    <source>
        <dbReference type="Proteomes" id="UP000294619"/>
    </source>
</evidence>
<reference evidence="6 8" key="2">
    <citation type="submission" date="2019-05" db="EMBL/GenBank/DDBJ databases">
        <title>Pasteurellaceae isolates from reptiles.</title>
        <authorList>
            <person name="Bojesen A.M."/>
            <person name="Lund E."/>
        </authorList>
    </citation>
    <scope>NUCLEOTIDE SEQUENCE [LARGE SCALE GENOMIC DNA]</scope>
    <source>
        <strain evidence="6 8">ELNT2x</strain>
    </source>
</reference>
<dbReference type="InterPro" id="IPR025736">
    <property type="entry name" value="PucR_C-HTH_dom"/>
</dbReference>
<reference evidence="5 7" key="1">
    <citation type="submission" date="2019-03" db="EMBL/GenBank/DDBJ databases">
        <title>Genomic Encyclopedia of Type Strains, Phase IV (KMG-IV): sequencing the most valuable type-strain genomes for metagenomic binning, comparative biology and taxonomic classification.</title>
        <authorList>
            <person name="Goeker M."/>
        </authorList>
    </citation>
    <scope>NUCLEOTIDE SEQUENCE [LARGE SCALE GENOMIC DNA]</scope>
    <source>
        <strain evidence="5 7">DSM 28140</strain>
    </source>
</reference>
<dbReference type="InterPro" id="IPR051448">
    <property type="entry name" value="CdaR-like_regulators"/>
</dbReference>
<dbReference type="Pfam" id="PF05651">
    <property type="entry name" value="Diacid_rec"/>
    <property type="match status" value="1"/>
</dbReference>
<dbReference type="EMBL" id="SMCP01000002">
    <property type="protein sequence ID" value="TCV89367.1"/>
    <property type="molecule type" value="Genomic_DNA"/>
</dbReference>
<comment type="similarity">
    <text evidence="1">Belongs to the CdaR family.</text>
</comment>
<evidence type="ECO:0000256" key="1">
    <source>
        <dbReference type="ARBA" id="ARBA00006754"/>
    </source>
</evidence>
<dbReference type="Pfam" id="PF13556">
    <property type="entry name" value="HTH_30"/>
    <property type="match status" value="1"/>
</dbReference>
<comment type="caution">
    <text evidence="5">The sequence shown here is derived from an EMBL/GenBank/DDBJ whole genome shotgun (WGS) entry which is preliminary data.</text>
</comment>
<keyword evidence="8" id="KW-1185">Reference proteome</keyword>
<dbReference type="Gene3D" id="1.10.10.2840">
    <property type="entry name" value="PucR C-terminal helix-turn-helix domain"/>
    <property type="match status" value="1"/>
</dbReference>
<dbReference type="Proteomes" id="UP000305526">
    <property type="component" value="Unassembled WGS sequence"/>
</dbReference>
<dbReference type="InterPro" id="IPR008599">
    <property type="entry name" value="Diacid_rec"/>
</dbReference>
<evidence type="ECO:0000259" key="4">
    <source>
        <dbReference type="Pfam" id="PF17853"/>
    </source>
</evidence>
<protein>
    <submittedName>
        <fullName evidence="5">Carbohydrate diacid regulator</fullName>
    </submittedName>
</protein>
<name>A0A4R3YBF9_9PAST</name>
<feature type="domain" description="PucR C-terminal helix-turn-helix" evidence="3">
    <location>
        <begin position="306"/>
        <end position="363"/>
    </location>
</feature>
<dbReference type="Proteomes" id="UP000294619">
    <property type="component" value="Unassembled WGS sequence"/>
</dbReference>
<evidence type="ECO:0000313" key="5">
    <source>
        <dbReference type="EMBL" id="TCV89367.1"/>
    </source>
</evidence>
<accession>A0A4R3YBF9</accession>
<feature type="domain" description="CdaR GGDEF-like" evidence="4">
    <location>
        <begin position="140"/>
        <end position="256"/>
    </location>
</feature>
<gene>
    <name evidence="5" type="ORF">EDC16_102244</name>
    <name evidence="6" type="ORF">FHQ21_02365</name>
</gene>
<feature type="domain" description="Putative sugar diacid recognition" evidence="2">
    <location>
        <begin position="3"/>
        <end position="137"/>
    </location>
</feature>
<dbReference type="InterPro" id="IPR042070">
    <property type="entry name" value="PucR_C-HTH_sf"/>
</dbReference>
<dbReference type="PANTHER" id="PTHR33744">
    <property type="entry name" value="CARBOHYDRATE DIACID REGULATOR"/>
    <property type="match status" value="1"/>
</dbReference>
<evidence type="ECO:0000313" key="8">
    <source>
        <dbReference type="Proteomes" id="UP000305526"/>
    </source>
</evidence>
<dbReference type="PANTHER" id="PTHR33744:SF15">
    <property type="entry name" value="CARBOHYDRATE DIACID REGULATOR"/>
    <property type="match status" value="1"/>
</dbReference>
<dbReference type="InterPro" id="IPR041522">
    <property type="entry name" value="CdaR_GGDEF"/>
</dbReference>
<sequence length="366" mass="41348">MKLDKTIAQQIVNRTMKIIAKSVNVMDENGIIIASGDPSRLQQRHTGAVLALREKRTIEIDALLAKQWNYEAQPGINLPIHYLGHTFGVVGISGVPDEVRRYAELVKMTAELIVEQNVLLEQERWQRRYKEEFLLQLIQGKADAQAVKQAALFALDANRPYVVVIIKLLKSSMESLRELVGYLELSRLDLHLAVSALDEIVILQSAESAACGTHVLSAQLLPSSINPQQLKVAFGCPMSGLDGIAVSYRTALSTLNYGCRIAPKKQTYRYQEYKLPALLDGLSDWQLVEISRVLQPLYATDEKRVLYKTLQTYFLSNCDPARSAKKLFIHSNTLRYRLSKIEQLTQLSFNKIDEKFILYLATLLKT</sequence>
<organism evidence="5 7">
    <name type="scientific">Testudinibacter aquarius</name>
    <dbReference type="NCBI Taxonomy" id="1524974"/>
    <lineage>
        <taxon>Bacteria</taxon>
        <taxon>Pseudomonadati</taxon>
        <taxon>Pseudomonadota</taxon>
        <taxon>Gammaproteobacteria</taxon>
        <taxon>Pasteurellales</taxon>
        <taxon>Pasteurellaceae</taxon>
        <taxon>Testudinibacter</taxon>
    </lineage>
</organism>
<dbReference type="AlphaFoldDB" id="A0A4R3YBF9"/>
<dbReference type="RefSeq" id="WP_132965457.1">
    <property type="nucleotide sequence ID" value="NZ_LEKL01000012.1"/>
</dbReference>
<proteinExistence type="inferred from homology"/>
<evidence type="ECO:0000259" key="2">
    <source>
        <dbReference type="Pfam" id="PF05651"/>
    </source>
</evidence>
<evidence type="ECO:0000259" key="3">
    <source>
        <dbReference type="Pfam" id="PF13556"/>
    </source>
</evidence>
<evidence type="ECO:0000313" key="6">
    <source>
        <dbReference type="EMBL" id="TNG93178.1"/>
    </source>
</evidence>
<dbReference type="Pfam" id="PF17853">
    <property type="entry name" value="GGDEF_2"/>
    <property type="match status" value="1"/>
</dbReference>